<dbReference type="PROSITE" id="PS50106">
    <property type="entry name" value="PDZ"/>
    <property type="match status" value="1"/>
</dbReference>
<dbReference type="Proteomes" id="UP000054558">
    <property type="component" value="Unassembled WGS sequence"/>
</dbReference>
<dbReference type="OrthoDB" id="439127at2759"/>
<dbReference type="InterPro" id="IPR011990">
    <property type="entry name" value="TPR-like_helical_dom_sf"/>
</dbReference>
<protein>
    <submittedName>
        <fullName evidence="2">Protein containing PDZ domain, a K-box domain, and a TPR region</fullName>
    </submittedName>
</protein>
<dbReference type="STRING" id="105231.A0A1Y1IE63"/>
<dbReference type="AlphaFoldDB" id="A0A1Y1IE63"/>
<dbReference type="Gene3D" id="2.30.42.10">
    <property type="match status" value="1"/>
</dbReference>
<evidence type="ECO:0000313" key="3">
    <source>
        <dbReference type="Proteomes" id="UP000054558"/>
    </source>
</evidence>
<accession>A0A1Y1IE63</accession>
<dbReference type="Gene3D" id="1.25.40.10">
    <property type="entry name" value="Tetratricopeptide repeat domain"/>
    <property type="match status" value="1"/>
</dbReference>
<dbReference type="NCBIfam" id="NF047558">
    <property type="entry name" value="TPR_END_plus"/>
    <property type="match status" value="1"/>
</dbReference>
<dbReference type="PANTHER" id="PTHR47661:SF3">
    <property type="entry name" value="PROTEIN CONTAINING PDZ DOMAIN, A K-BOX DOMAIN, AND A TPR REGION"/>
    <property type="match status" value="1"/>
</dbReference>
<feature type="domain" description="PDZ" evidence="1">
    <location>
        <begin position="109"/>
        <end position="148"/>
    </location>
</feature>
<reference evidence="2 3" key="1">
    <citation type="journal article" date="2014" name="Nat. Commun.">
        <title>Klebsormidium flaccidum genome reveals primary factors for plant terrestrial adaptation.</title>
        <authorList>
            <person name="Hori K."/>
            <person name="Maruyama F."/>
            <person name="Fujisawa T."/>
            <person name="Togashi T."/>
            <person name="Yamamoto N."/>
            <person name="Seo M."/>
            <person name="Sato S."/>
            <person name="Yamada T."/>
            <person name="Mori H."/>
            <person name="Tajima N."/>
            <person name="Moriyama T."/>
            <person name="Ikeuchi M."/>
            <person name="Watanabe M."/>
            <person name="Wada H."/>
            <person name="Kobayashi K."/>
            <person name="Saito M."/>
            <person name="Masuda T."/>
            <person name="Sasaki-Sekimoto Y."/>
            <person name="Mashiguchi K."/>
            <person name="Awai K."/>
            <person name="Shimojima M."/>
            <person name="Masuda S."/>
            <person name="Iwai M."/>
            <person name="Nobusawa T."/>
            <person name="Narise T."/>
            <person name="Kondo S."/>
            <person name="Saito H."/>
            <person name="Sato R."/>
            <person name="Murakawa M."/>
            <person name="Ihara Y."/>
            <person name="Oshima-Yamada Y."/>
            <person name="Ohtaka K."/>
            <person name="Satoh M."/>
            <person name="Sonobe K."/>
            <person name="Ishii M."/>
            <person name="Ohtani R."/>
            <person name="Kanamori-Sato M."/>
            <person name="Honoki R."/>
            <person name="Miyazaki D."/>
            <person name="Mochizuki H."/>
            <person name="Umetsu J."/>
            <person name="Higashi K."/>
            <person name="Shibata D."/>
            <person name="Kamiya Y."/>
            <person name="Sato N."/>
            <person name="Nakamura Y."/>
            <person name="Tabata S."/>
            <person name="Ida S."/>
            <person name="Kurokawa K."/>
            <person name="Ohta H."/>
        </authorList>
    </citation>
    <scope>NUCLEOTIDE SEQUENCE [LARGE SCALE GENOMIC DNA]</scope>
    <source>
        <strain evidence="2 3">NIES-2285</strain>
    </source>
</reference>
<name>A0A1Y1IE63_KLENI</name>
<dbReference type="SUPFAM" id="SSF48452">
    <property type="entry name" value="TPR-like"/>
    <property type="match status" value="1"/>
</dbReference>
<keyword evidence="3" id="KW-1185">Reference proteome</keyword>
<dbReference type="EMBL" id="DF237415">
    <property type="protein sequence ID" value="GAQ88883.1"/>
    <property type="molecule type" value="Genomic_DNA"/>
</dbReference>
<dbReference type="PANTHER" id="PTHR47661">
    <property type="entry name" value="PHOSPHOGLUCAN PHOSPHATASE LSF1, CHLOROPLASTIC"/>
    <property type="match status" value="1"/>
</dbReference>
<dbReference type="InterPro" id="IPR036034">
    <property type="entry name" value="PDZ_sf"/>
</dbReference>
<dbReference type="SUPFAM" id="SSF50156">
    <property type="entry name" value="PDZ domain-like"/>
    <property type="match status" value="1"/>
</dbReference>
<proteinExistence type="predicted"/>
<gene>
    <name evidence="2" type="ORF">KFL_004660150</name>
</gene>
<organism evidence="2 3">
    <name type="scientific">Klebsormidium nitens</name>
    <name type="common">Green alga</name>
    <name type="synonym">Ulothrix nitens</name>
    <dbReference type="NCBI Taxonomy" id="105231"/>
    <lineage>
        <taxon>Eukaryota</taxon>
        <taxon>Viridiplantae</taxon>
        <taxon>Streptophyta</taxon>
        <taxon>Klebsormidiophyceae</taxon>
        <taxon>Klebsormidiales</taxon>
        <taxon>Klebsormidiaceae</taxon>
        <taxon>Klebsormidium</taxon>
    </lineage>
</organism>
<dbReference type="InterPro" id="IPR001478">
    <property type="entry name" value="PDZ"/>
</dbReference>
<evidence type="ECO:0000313" key="2">
    <source>
        <dbReference type="EMBL" id="GAQ88883.1"/>
    </source>
</evidence>
<sequence>MAATAVCRGVAGTSTFVVSCPVGQQCGQGYSRSGVAGPCHSPTLQRSGPAGAAQSAAAAALRSSSFAGRQVAGKQCRGVATRKLTAGRPGARAAEAKDDEYVVTLEKPVGLNFYRGNDGGTYIDKIQPGGSADATGLFTVGDKVLETSAVFGTEMWGAAEFGRTMYTIKTRVGNVAFKMQKRFGVKQEVAGASDQFVQERRSGNYGEGSKELQRRNYLKQQELKKLRADKIESGLKLYRQGQYEAALVEFETVLGSKPTDREEAVASYNVACCYSKLGNVEAGLDALDSALRAGFDDYKTVREDADLQTLRDSPEFKVIVNKYDEPFINENAVKALTSVFGFLKR</sequence>
<dbReference type="OMA" id="NIACCFS"/>
<evidence type="ECO:0000259" key="1">
    <source>
        <dbReference type="PROSITE" id="PS50106"/>
    </source>
</evidence>